<protein>
    <submittedName>
        <fullName evidence="1">DNA-binding protein</fullName>
    </submittedName>
</protein>
<dbReference type="GO" id="GO:0003677">
    <property type="term" value="F:DNA binding"/>
    <property type="evidence" value="ECO:0007669"/>
    <property type="project" value="UniProtKB-KW"/>
</dbReference>
<dbReference type="EMBL" id="CDOE01000007">
    <property type="protein sequence ID" value="CEN32749.1"/>
    <property type="molecule type" value="Genomic_DNA"/>
</dbReference>
<gene>
    <name evidence="1" type="ORF">CCAN12_150004</name>
</gene>
<proteinExistence type="predicted"/>
<dbReference type="InterPro" id="IPR011991">
    <property type="entry name" value="ArsR-like_HTH"/>
</dbReference>
<dbReference type="Proteomes" id="UP000044026">
    <property type="component" value="Unassembled WGS sequence"/>
</dbReference>
<dbReference type="GO" id="GO:0006355">
    <property type="term" value="P:regulation of DNA-templated transcription"/>
    <property type="evidence" value="ECO:0007669"/>
    <property type="project" value="UniProtKB-ARBA"/>
</dbReference>
<reference evidence="1 2" key="1">
    <citation type="submission" date="2015-01" db="EMBL/GenBank/DDBJ databases">
        <authorList>
            <person name="Xiang T."/>
            <person name="Song Y."/>
            <person name="Huang L."/>
            <person name="Wang B."/>
            <person name="Wu P."/>
        </authorList>
    </citation>
    <scope>NUCLEOTIDE SEQUENCE [LARGE SCALE GENOMIC DNA]</scope>
    <source>
        <strain evidence="1 2">Cc12</strain>
    </source>
</reference>
<dbReference type="Gene3D" id="1.10.10.10">
    <property type="entry name" value="Winged helix-like DNA-binding domain superfamily/Winged helix DNA-binding domain"/>
    <property type="match status" value="1"/>
</dbReference>
<sequence>MPRNDFFAEMIKNTDHNLLQDLITLYTNHFGLSPIMAKICAYLKLDFEGNGATFDQLQQALGVSKGSISMNLRKLIDKGIILEINKFNERKTYFVYNQDYIILWLKQSIERMEYTLSVVQRVNNLSKKHPNTPKTLLKRKQIHQEFLQQGIEAFKETLFKIENV</sequence>
<name>A0A0B7H2K5_9FLAO</name>
<accession>A0A0B7H2K5</accession>
<dbReference type="AlphaFoldDB" id="A0A0B7H2K5"/>
<organism evidence="1 2">
    <name type="scientific">Capnocytophaga canimorsus</name>
    <dbReference type="NCBI Taxonomy" id="28188"/>
    <lineage>
        <taxon>Bacteria</taxon>
        <taxon>Pseudomonadati</taxon>
        <taxon>Bacteroidota</taxon>
        <taxon>Flavobacteriia</taxon>
        <taxon>Flavobacteriales</taxon>
        <taxon>Flavobacteriaceae</taxon>
        <taxon>Capnocytophaga</taxon>
    </lineage>
</organism>
<dbReference type="SUPFAM" id="SSF46785">
    <property type="entry name" value="Winged helix' DNA-binding domain"/>
    <property type="match status" value="1"/>
</dbReference>
<evidence type="ECO:0000313" key="1">
    <source>
        <dbReference type="EMBL" id="CEN32749.1"/>
    </source>
</evidence>
<dbReference type="InterPro" id="IPR036390">
    <property type="entry name" value="WH_DNA-bd_sf"/>
</dbReference>
<dbReference type="CDD" id="cd00090">
    <property type="entry name" value="HTH_ARSR"/>
    <property type="match status" value="1"/>
</dbReference>
<keyword evidence="1" id="KW-0238">DNA-binding</keyword>
<dbReference type="InterPro" id="IPR036388">
    <property type="entry name" value="WH-like_DNA-bd_sf"/>
</dbReference>
<evidence type="ECO:0000313" key="2">
    <source>
        <dbReference type="Proteomes" id="UP000044026"/>
    </source>
</evidence>